<keyword evidence="6 12" id="KW-0812">Transmembrane</keyword>
<dbReference type="InterPro" id="IPR018480">
    <property type="entry name" value="PNAcMuramoyl-5peptid_Trfase_CS"/>
</dbReference>
<dbReference type="HAMAP" id="MF_02030">
    <property type="entry name" value="WecA_Gammaproteo"/>
    <property type="match status" value="1"/>
</dbReference>
<dbReference type="GO" id="GO:0030145">
    <property type="term" value="F:manganese ion binding"/>
    <property type="evidence" value="ECO:0007669"/>
    <property type="project" value="InterPro"/>
</dbReference>
<comment type="cofactor">
    <cofactor evidence="12">
        <name>Mn(2+)</name>
        <dbReference type="ChEBI" id="CHEBI:29035"/>
    </cofactor>
</comment>
<comment type="pathway">
    <text evidence="12">Bacterial outer membrane biogenesis; LPS O-antigen biosynthesis.</text>
</comment>
<keyword evidence="8 12" id="KW-0448">Lipopolysaccharide biosynthesis</keyword>
<dbReference type="KEGG" id="pmes:FX988_03703"/>
<dbReference type="GO" id="GO:0005886">
    <property type="term" value="C:plasma membrane"/>
    <property type="evidence" value="ECO:0007669"/>
    <property type="project" value="UniProtKB-SubCell"/>
</dbReference>
<dbReference type="OrthoDB" id="9783652at2"/>
<dbReference type="EMBL" id="CP047656">
    <property type="protein sequence ID" value="QHJ13442.1"/>
    <property type="molecule type" value="Genomic_DNA"/>
</dbReference>
<dbReference type="GO" id="GO:0044038">
    <property type="term" value="P:cell wall macromolecule biosynthetic process"/>
    <property type="evidence" value="ECO:0007669"/>
    <property type="project" value="TreeGrafter"/>
</dbReference>
<accession>A0A857JPY8</accession>
<evidence type="ECO:0000256" key="9">
    <source>
        <dbReference type="ARBA" id="ARBA00022989"/>
    </source>
</evidence>
<evidence type="ECO:0000256" key="1">
    <source>
        <dbReference type="ARBA" id="ARBA00004651"/>
    </source>
</evidence>
<comment type="similarity">
    <text evidence="12">Belongs to the glycosyltransferase 4 family. WecA subfamily.</text>
</comment>
<dbReference type="CDD" id="cd06853">
    <property type="entry name" value="GT_WecA_like"/>
    <property type="match status" value="1"/>
</dbReference>
<dbReference type="GO" id="GO:0036380">
    <property type="term" value="F:UDP-N-acetylglucosamine-undecaprenyl-phosphate N-acetylglucosaminephosphotransferase activity"/>
    <property type="evidence" value="ECO:0007669"/>
    <property type="project" value="UniProtKB-UniRule"/>
</dbReference>
<keyword evidence="13" id="KW-0479">Metal-binding</keyword>
<organism evidence="14 15">
    <name type="scientific">Paraglaciecola mesophila</name>
    <dbReference type="NCBI Taxonomy" id="197222"/>
    <lineage>
        <taxon>Bacteria</taxon>
        <taxon>Pseudomonadati</taxon>
        <taxon>Pseudomonadota</taxon>
        <taxon>Gammaproteobacteria</taxon>
        <taxon>Alteromonadales</taxon>
        <taxon>Alteromonadaceae</taxon>
        <taxon>Paraglaciecola</taxon>
    </lineage>
</organism>
<evidence type="ECO:0000256" key="3">
    <source>
        <dbReference type="ARBA" id="ARBA00022519"/>
    </source>
</evidence>
<comment type="cofactor">
    <cofactor evidence="12 13">
        <name>Mg(2+)</name>
        <dbReference type="ChEBI" id="CHEBI:18420"/>
    </cofactor>
</comment>
<keyword evidence="5 12" id="KW-0808">Transferase</keyword>
<dbReference type="InterPro" id="IPR012750">
    <property type="entry name" value="ECA_WecA-rel"/>
</dbReference>
<feature type="transmembrane region" description="Helical" evidence="12">
    <location>
        <begin position="247"/>
        <end position="265"/>
    </location>
</feature>
<dbReference type="GO" id="GO:0009243">
    <property type="term" value="P:O antigen biosynthetic process"/>
    <property type="evidence" value="ECO:0007669"/>
    <property type="project" value="UniProtKB-UniRule"/>
</dbReference>
<dbReference type="PANTHER" id="PTHR22926:SF3">
    <property type="entry name" value="UNDECAPRENYL-PHOSPHATE ALPHA-N-ACETYLGLUCOSAMINYL 1-PHOSPHATE TRANSFERASE"/>
    <property type="match status" value="1"/>
</dbReference>
<dbReference type="RefSeq" id="WP_160181533.1">
    <property type="nucleotide sequence ID" value="NZ_CP047656.1"/>
</dbReference>
<evidence type="ECO:0000256" key="2">
    <source>
        <dbReference type="ARBA" id="ARBA00022475"/>
    </source>
</evidence>
<dbReference type="AlphaFoldDB" id="A0A857JPY8"/>
<evidence type="ECO:0000313" key="14">
    <source>
        <dbReference type="EMBL" id="QHJ13442.1"/>
    </source>
</evidence>
<feature type="transmembrane region" description="Helical" evidence="12">
    <location>
        <begin position="103"/>
        <end position="122"/>
    </location>
</feature>
<evidence type="ECO:0000313" key="15">
    <source>
        <dbReference type="Proteomes" id="UP000464524"/>
    </source>
</evidence>
<dbReference type="UniPathway" id="UPA00281"/>
<dbReference type="GO" id="GO:0071555">
    <property type="term" value="P:cell wall organization"/>
    <property type="evidence" value="ECO:0007669"/>
    <property type="project" value="TreeGrafter"/>
</dbReference>
<keyword evidence="15" id="KW-1185">Reference proteome</keyword>
<feature type="transmembrane region" description="Helical" evidence="12">
    <location>
        <begin position="128"/>
        <end position="151"/>
    </location>
</feature>
<keyword evidence="10 12" id="KW-0472">Membrane</keyword>
<name>A0A857JPY8_9ALTE</name>
<reference evidence="14 15" key="1">
    <citation type="submission" date="2019-12" db="EMBL/GenBank/DDBJ databases">
        <title>Genome sequencing and assembly of endphytes of Porphyra tenera.</title>
        <authorList>
            <person name="Park J.M."/>
            <person name="Shin R."/>
            <person name="Jo S.H."/>
        </authorList>
    </citation>
    <scope>NUCLEOTIDE SEQUENCE [LARGE SCALE GENOMIC DNA]</scope>
    <source>
        <strain evidence="14 15">GPM4</strain>
    </source>
</reference>
<dbReference type="GO" id="GO:0016757">
    <property type="term" value="F:glycosyltransferase activity"/>
    <property type="evidence" value="ECO:0007669"/>
    <property type="project" value="UniProtKB-KW"/>
</dbReference>
<keyword evidence="3 12" id="KW-0997">Cell inner membrane</keyword>
<evidence type="ECO:0000256" key="13">
    <source>
        <dbReference type="PIRSR" id="PIRSR600715-1"/>
    </source>
</evidence>
<evidence type="ECO:0000256" key="6">
    <source>
        <dbReference type="ARBA" id="ARBA00022692"/>
    </source>
</evidence>
<evidence type="ECO:0000256" key="7">
    <source>
        <dbReference type="ARBA" id="ARBA00022842"/>
    </source>
</evidence>
<gene>
    <name evidence="12" type="primary">wecA</name>
    <name evidence="14" type="ORF">FX988_03703</name>
</gene>
<dbReference type="PANTHER" id="PTHR22926">
    <property type="entry name" value="PHOSPHO-N-ACETYLMURAMOYL-PENTAPEPTIDE-TRANSFERASE"/>
    <property type="match status" value="1"/>
</dbReference>
<keyword evidence="9 12" id="KW-1133">Transmembrane helix</keyword>
<evidence type="ECO:0000256" key="10">
    <source>
        <dbReference type="ARBA" id="ARBA00023136"/>
    </source>
</evidence>
<keyword evidence="4 12" id="KW-0328">Glycosyltransferase</keyword>
<feature type="binding site" evidence="13">
    <location>
        <position position="220"/>
    </location>
    <ligand>
        <name>Mg(2+)</name>
        <dbReference type="ChEBI" id="CHEBI:18420"/>
    </ligand>
</feature>
<dbReference type="InterPro" id="IPR000715">
    <property type="entry name" value="Glycosyl_transferase_4"/>
</dbReference>
<keyword evidence="7 12" id="KW-0460">Magnesium</keyword>
<feature type="transmembrane region" description="Helical" evidence="12">
    <location>
        <begin position="51"/>
        <end position="69"/>
    </location>
</feature>
<dbReference type="PROSITE" id="PS01348">
    <property type="entry name" value="MRAY_2"/>
    <property type="match status" value="1"/>
</dbReference>
<evidence type="ECO:0000256" key="12">
    <source>
        <dbReference type="HAMAP-Rule" id="MF_02030"/>
    </source>
</evidence>
<dbReference type="GO" id="GO:0000287">
    <property type="term" value="F:magnesium ion binding"/>
    <property type="evidence" value="ECO:0007669"/>
    <property type="project" value="InterPro"/>
</dbReference>
<dbReference type="Proteomes" id="UP000464524">
    <property type="component" value="Chromosome"/>
</dbReference>
<feature type="transmembrane region" description="Helical" evidence="12">
    <location>
        <begin position="163"/>
        <end position="181"/>
    </location>
</feature>
<comment type="subcellular location">
    <subcellularLocation>
        <location evidence="12">Cell inner membrane</location>
        <topology evidence="12">Multi-pass membrane protein</topology>
    </subcellularLocation>
    <subcellularLocation>
        <location evidence="1">Cell membrane</location>
        <topology evidence="1">Multi-pass membrane protein</topology>
    </subcellularLocation>
</comment>
<evidence type="ECO:0000256" key="8">
    <source>
        <dbReference type="ARBA" id="ARBA00022985"/>
    </source>
</evidence>
<evidence type="ECO:0000256" key="11">
    <source>
        <dbReference type="ARBA" id="ARBA00023211"/>
    </source>
</evidence>
<keyword evidence="11 12" id="KW-0464">Manganese</keyword>
<dbReference type="NCBIfam" id="TIGR02380">
    <property type="entry name" value="ECA_wecA"/>
    <property type="match status" value="1"/>
</dbReference>
<feature type="binding site" evidence="13">
    <location>
        <position position="155"/>
    </location>
    <ligand>
        <name>Mg(2+)</name>
        <dbReference type="ChEBI" id="CHEBI:18420"/>
    </ligand>
</feature>
<proteinExistence type="inferred from homology"/>
<keyword evidence="2 12" id="KW-1003">Cell membrane</keyword>
<feature type="transmembrane region" description="Helical" evidence="12">
    <location>
        <begin position="12"/>
        <end position="30"/>
    </location>
</feature>
<sequence>MDFISGDYNSVFVWAFAVACLSIVGLRPLAANIGLVDRPCERKRHLGEIPLIGGIAIYFTVLIVSQVFLPESQLVNLYMISCSFMVLIGALDDFYDVSAKVRLVAQLLIASILVLGAGHALYDMGDLLGFGNVNLGIFALPVTLLAVATAINAFNMTDGIDGLVGVLGVVTFSSLCVLFYWANNVDLFTISAIFVAALSAFLLFNLGGLRQFFGKIFMGDAGSMMIGLSVIWLLVLGTQDGTASFRPVTALWIIAVPLMDMFAVMHRRVKKGKSPLSADRDHLHHIFMRFGFSSVQALFTIGSIAMLMAGFGLAGEYYGIPEVVMLGLFIGIFVLYDYSFIHVWKMSRFFRRSTN</sequence>
<feature type="transmembrane region" description="Helical" evidence="12">
    <location>
        <begin position="187"/>
        <end position="204"/>
    </location>
</feature>
<feature type="transmembrane region" description="Helical" evidence="12">
    <location>
        <begin position="75"/>
        <end position="91"/>
    </location>
</feature>
<feature type="transmembrane region" description="Helical" evidence="12">
    <location>
        <begin position="286"/>
        <end position="311"/>
    </location>
</feature>
<dbReference type="GO" id="GO:0009276">
    <property type="term" value="C:Gram-negative-bacterium-type cell wall"/>
    <property type="evidence" value="ECO:0007669"/>
    <property type="project" value="InterPro"/>
</dbReference>
<comment type="catalytic activity">
    <reaction evidence="12">
        <text>di-trans,octa-cis-undecaprenyl phosphate + UDP-N-acetyl-alpha-D-glucosamine = N-acetyl-alpha-D-glucosaminyl-di-trans,octa-cis-undecaprenyl diphosphate + UMP</text>
        <dbReference type="Rhea" id="RHEA:28090"/>
        <dbReference type="ChEBI" id="CHEBI:57705"/>
        <dbReference type="ChEBI" id="CHEBI:57865"/>
        <dbReference type="ChEBI" id="CHEBI:60392"/>
        <dbReference type="ChEBI" id="CHEBI:62959"/>
        <dbReference type="EC" id="2.7.8.33"/>
    </reaction>
</comment>
<feature type="transmembrane region" description="Helical" evidence="12">
    <location>
        <begin position="216"/>
        <end position="235"/>
    </location>
</feature>
<feature type="transmembrane region" description="Helical" evidence="12">
    <location>
        <begin position="323"/>
        <end position="344"/>
    </location>
</feature>
<protein>
    <recommendedName>
        <fullName evidence="12">Undecaprenyl-phosphate alpha-N-acetylglucosaminyl 1-phosphate transferase</fullName>
        <ecNumber evidence="12">2.7.8.33</ecNumber>
    </recommendedName>
    <alternativeName>
        <fullName evidence="12">UDP-GlcNAc:undecaprenyl-phosphate GlcNAc-1-phosphate transferase</fullName>
    </alternativeName>
    <alternativeName>
        <fullName evidence="12">Undecaprenyl-phosphate GlcNAc-1-phosphate transferase</fullName>
    </alternativeName>
</protein>
<comment type="function">
    <text evidence="12">Catalyzes the transfer of the GlcNAc-1-phosphate moiety from UDP-GlcNAc onto the carrier lipid undecaprenyl phosphate (C55-P), yielding GlcNAc-pyrophosphoryl-undecaprenyl (GlcNAc-PP-C55).</text>
</comment>
<evidence type="ECO:0000256" key="5">
    <source>
        <dbReference type="ARBA" id="ARBA00022679"/>
    </source>
</evidence>
<evidence type="ECO:0000256" key="4">
    <source>
        <dbReference type="ARBA" id="ARBA00022676"/>
    </source>
</evidence>
<dbReference type="EC" id="2.7.8.33" evidence="12"/>
<dbReference type="Pfam" id="PF00953">
    <property type="entry name" value="Glycos_transf_4"/>
    <property type="match status" value="1"/>
</dbReference>